<name>A0AAN0VHB5_9RHOB</name>
<proteinExistence type="predicted"/>
<feature type="transmembrane region" description="Helical" evidence="2">
    <location>
        <begin position="44"/>
        <end position="63"/>
    </location>
</feature>
<feature type="region of interest" description="Disordered" evidence="1">
    <location>
        <begin position="325"/>
        <end position="360"/>
    </location>
</feature>
<keyword evidence="2" id="KW-0472">Membrane</keyword>
<feature type="domain" description="Fatty acid desaturase" evidence="3">
    <location>
        <begin position="43"/>
        <end position="302"/>
    </location>
</feature>
<dbReference type="InterPro" id="IPR012171">
    <property type="entry name" value="Fatty_acid_desaturase"/>
</dbReference>
<dbReference type="KEGG" id="ptp:RCA23_c03800"/>
<feature type="transmembrane region" description="Helical" evidence="2">
    <location>
        <begin position="20"/>
        <end position="39"/>
    </location>
</feature>
<sequence length="360" mass="41231">MPPEVFRALSQRSDLKGWKQAGGHLALFAATGSLVWLFWAQGQWAAFALALFLHGTVGSFFSGTAPHELGHGTVFRTKALNKIFLYVFSLLSWWNPFDYAASHTYHHRFTLHPEGDRENLLPLHPNTDKVFLLQLFTINLMTQPGRTFGKGGLISTLRETILHALGRVGSTDIASNEWLESLHKDQPDQHRRSVQWSRLLLVFHGGLLVLAWATGLWILPIVLSLFNFIGNWLGYFLGLPQHCGLRENVPDFRKTVRSMRLHPVLEFLYWHMNWHTEHHMYAGVPCYNLKQLHQAVKDDMPEPRSLTGAWREMLEIWERQKRDPSYQFDTPLPTTAQTQRKRAAVAEEASIGDLAPEGLR</sequence>
<dbReference type="EMBL" id="CP003984">
    <property type="protein sequence ID" value="AII85942.1"/>
    <property type="molecule type" value="Genomic_DNA"/>
</dbReference>
<feature type="transmembrane region" description="Helical" evidence="2">
    <location>
        <begin position="199"/>
        <end position="219"/>
    </location>
</feature>
<reference evidence="4 5" key="1">
    <citation type="journal article" date="2014" name="ISME J.">
        <title>Adaptation of an abundant Roseobacter RCA organism to pelagic systems revealed by genomic and transcriptomic analyses.</title>
        <authorList>
            <person name="Voget S."/>
            <person name="Wemheuer B."/>
            <person name="Brinkhoff T."/>
            <person name="Vollmers J."/>
            <person name="Dietrich S."/>
            <person name="Giebel H.A."/>
            <person name="Beardsley C."/>
            <person name="Sardemann C."/>
            <person name="Bakenhus I."/>
            <person name="Billerbeck S."/>
            <person name="Daniel R."/>
            <person name="Simon M."/>
        </authorList>
    </citation>
    <scope>NUCLEOTIDE SEQUENCE [LARGE SCALE GENOMIC DNA]</scope>
    <source>
        <strain evidence="4 5">RCA23</strain>
    </source>
</reference>
<evidence type="ECO:0000259" key="3">
    <source>
        <dbReference type="Pfam" id="PF00487"/>
    </source>
</evidence>
<keyword evidence="5" id="KW-1185">Reference proteome</keyword>
<keyword evidence="2" id="KW-1133">Transmembrane helix</keyword>
<gene>
    <name evidence="4" type="ORF">RCA23_c03800</name>
</gene>
<organism evidence="4 5">
    <name type="scientific">Planktomarina temperata RCA23</name>
    <dbReference type="NCBI Taxonomy" id="666509"/>
    <lineage>
        <taxon>Bacteria</taxon>
        <taxon>Pseudomonadati</taxon>
        <taxon>Pseudomonadota</taxon>
        <taxon>Alphaproteobacteria</taxon>
        <taxon>Rhodobacterales</taxon>
        <taxon>Paracoccaceae</taxon>
        <taxon>Planktomarina</taxon>
    </lineage>
</organism>
<dbReference type="Proteomes" id="UP000028680">
    <property type="component" value="Chromosome"/>
</dbReference>
<dbReference type="GO" id="GO:0008610">
    <property type="term" value="P:lipid biosynthetic process"/>
    <property type="evidence" value="ECO:0007669"/>
    <property type="project" value="UniProtKB-ARBA"/>
</dbReference>
<dbReference type="GO" id="GO:0016717">
    <property type="term" value="F:oxidoreductase activity, acting on paired donors, with oxidation of a pair of donors resulting in the reduction of molecular oxygen to two molecules of water"/>
    <property type="evidence" value="ECO:0007669"/>
    <property type="project" value="TreeGrafter"/>
</dbReference>
<dbReference type="PANTHER" id="PTHR19353:SF19">
    <property type="entry name" value="DELTA(5) FATTY ACID DESATURASE C-RELATED"/>
    <property type="match status" value="1"/>
</dbReference>
<protein>
    <submittedName>
        <fullName evidence="4">Fatty acid desaturase</fullName>
    </submittedName>
</protein>
<dbReference type="Pfam" id="PF00487">
    <property type="entry name" value="FA_desaturase"/>
    <property type="match status" value="1"/>
</dbReference>
<accession>A0AAN0VHB5</accession>
<keyword evidence="2" id="KW-0812">Transmembrane</keyword>
<dbReference type="InterPro" id="IPR005804">
    <property type="entry name" value="FA_desaturase_dom"/>
</dbReference>
<dbReference type="GO" id="GO:0016020">
    <property type="term" value="C:membrane"/>
    <property type="evidence" value="ECO:0007669"/>
    <property type="project" value="TreeGrafter"/>
</dbReference>
<evidence type="ECO:0000256" key="1">
    <source>
        <dbReference type="SAM" id="MobiDB-lite"/>
    </source>
</evidence>
<dbReference type="AlphaFoldDB" id="A0AAN0VHB5"/>
<evidence type="ECO:0000313" key="4">
    <source>
        <dbReference type="EMBL" id="AII85942.1"/>
    </source>
</evidence>
<evidence type="ECO:0000313" key="5">
    <source>
        <dbReference type="Proteomes" id="UP000028680"/>
    </source>
</evidence>
<dbReference type="PANTHER" id="PTHR19353">
    <property type="entry name" value="FATTY ACID DESATURASE 2"/>
    <property type="match status" value="1"/>
</dbReference>
<evidence type="ECO:0000256" key="2">
    <source>
        <dbReference type="SAM" id="Phobius"/>
    </source>
</evidence>